<dbReference type="Proteomes" id="UP000680365">
    <property type="component" value="Unassembled WGS sequence"/>
</dbReference>
<dbReference type="PANTHER" id="PTHR35579:SF3">
    <property type="entry name" value="CRISPR SYSTEM CMS ENDORIBONUCLEASE CSM3"/>
    <property type="match status" value="1"/>
</dbReference>
<reference evidence="10 11" key="1">
    <citation type="journal article" date="2021" name="Nat. Commun.">
        <title>Reductive evolution and unique predatory mode in the CPR bacterium Vampirococcus lugosii.</title>
        <authorList>
            <person name="Moreira D."/>
            <person name="Zivanovic Y."/>
            <person name="Lopez-Archilla A.I."/>
            <person name="Iniesto M."/>
            <person name="Lopez-Garcia P."/>
        </authorList>
    </citation>
    <scope>NUCLEOTIDE SEQUENCE [LARGE SCALE GENOMIC DNA]</scope>
    <source>
        <strain evidence="10">Chiprana</strain>
    </source>
</reference>
<dbReference type="PANTHER" id="PTHR35579">
    <property type="entry name" value="CRISPR SYSTEM CMS ENDORIBONUCLEASE CSM3"/>
    <property type="match status" value="1"/>
</dbReference>
<comment type="caution">
    <text evidence="10">The sequence shown here is derived from an EMBL/GenBank/DDBJ whole genome shotgun (WGS) entry which is preliminary data.</text>
</comment>
<evidence type="ECO:0000256" key="7">
    <source>
        <dbReference type="ARBA" id="ARBA00023118"/>
    </source>
</evidence>
<evidence type="ECO:0000313" key="10">
    <source>
        <dbReference type="EMBL" id="MBS8121721.1"/>
    </source>
</evidence>
<comment type="similarity">
    <text evidence="1">Belongs to the CRISPR-associated Csm3 family.</text>
</comment>
<evidence type="ECO:0000256" key="1">
    <source>
        <dbReference type="ARBA" id="ARBA00006342"/>
    </source>
</evidence>
<keyword evidence="5" id="KW-0378">Hydrolase</keyword>
<dbReference type="InterPro" id="IPR005537">
    <property type="entry name" value="RAMP_III_fam"/>
</dbReference>
<keyword evidence="4" id="KW-0255">Endonuclease</keyword>
<feature type="domain" description="CRISPR type III-associated protein" evidence="9">
    <location>
        <begin position="11"/>
        <end position="200"/>
    </location>
</feature>
<keyword evidence="3" id="KW-0540">Nuclease</keyword>
<evidence type="ECO:0000256" key="5">
    <source>
        <dbReference type="ARBA" id="ARBA00022801"/>
    </source>
</evidence>
<dbReference type="Pfam" id="PF03787">
    <property type="entry name" value="RAMPs"/>
    <property type="match status" value="1"/>
</dbReference>
<proteinExistence type="inferred from homology"/>
<protein>
    <recommendedName>
        <fullName evidence="2">CRISPR system Cms endoribonuclease Csm3</fullName>
    </recommendedName>
    <alternativeName>
        <fullName evidence="8">CRISPR type III A-associated RAMP protein Csm3</fullName>
    </alternativeName>
</protein>
<evidence type="ECO:0000256" key="8">
    <source>
        <dbReference type="ARBA" id="ARBA00033183"/>
    </source>
</evidence>
<evidence type="ECO:0000256" key="2">
    <source>
        <dbReference type="ARBA" id="ARBA00022150"/>
    </source>
</evidence>
<evidence type="ECO:0000256" key="4">
    <source>
        <dbReference type="ARBA" id="ARBA00022759"/>
    </source>
</evidence>
<dbReference type="InterPro" id="IPR013412">
    <property type="entry name" value="CRISPR-assoc_RAMP_Csm3"/>
</dbReference>
<keyword evidence="6" id="KW-0694">RNA-binding</keyword>
<evidence type="ECO:0000256" key="6">
    <source>
        <dbReference type="ARBA" id="ARBA00022884"/>
    </source>
</evidence>
<name>A0ABS5QKG3_9BACT</name>
<gene>
    <name evidence="10" type="ORF">VAMP_21n15</name>
</gene>
<accession>A0ABS5QKG3</accession>
<evidence type="ECO:0000259" key="9">
    <source>
        <dbReference type="Pfam" id="PF03787"/>
    </source>
</evidence>
<organism evidence="10 11">
    <name type="scientific">Candidatus Vampirococcus lugosii</name>
    <dbReference type="NCBI Taxonomy" id="2789015"/>
    <lineage>
        <taxon>Bacteria</taxon>
        <taxon>Candidatus Absconditibacteriota</taxon>
        <taxon>Vampirococcus</taxon>
    </lineage>
</organism>
<sequence length="204" mass="22729">MLNPIVKKYKIILKTGLHIGGSEQGLKIGGIDSSVIKNPLTGCPYIPGSSIKGKMRSLIEMIDYSNKIDEKGNPVQDINTEVSKAFGMANKDNKISSRIIFEDFYLSEEWKEKFESMKSDFFEDKSENTVPRFLKGTANPRHIERVPAGVEFEGQIILLPHEGEYGISQQELEDILVKGIDYLQKTYIGGGGSRGNGRIEIVSN</sequence>
<evidence type="ECO:0000256" key="3">
    <source>
        <dbReference type="ARBA" id="ARBA00022722"/>
    </source>
</evidence>
<dbReference type="EMBL" id="JAEDAM010000012">
    <property type="protein sequence ID" value="MBS8121721.1"/>
    <property type="molecule type" value="Genomic_DNA"/>
</dbReference>
<evidence type="ECO:0000313" key="11">
    <source>
        <dbReference type="Proteomes" id="UP000680365"/>
    </source>
</evidence>
<keyword evidence="11" id="KW-1185">Reference proteome</keyword>
<dbReference type="NCBIfam" id="TIGR02582">
    <property type="entry name" value="cas7_TM1809"/>
    <property type="match status" value="1"/>
</dbReference>
<keyword evidence="7" id="KW-0051">Antiviral defense</keyword>
<dbReference type="InterPro" id="IPR052216">
    <property type="entry name" value="CRISPR_Csm3_endoribonuclease"/>
</dbReference>